<dbReference type="InParanoid" id="A0A0N1IHK8"/>
<name>A0A0N1IHK8_PAPMA</name>
<dbReference type="Proteomes" id="UP000053240">
    <property type="component" value="Unassembled WGS sequence"/>
</dbReference>
<gene>
    <name evidence="1" type="ORF">RR48_05252</name>
</gene>
<evidence type="ECO:0000313" key="1">
    <source>
        <dbReference type="EMBL" id="KPJ14274.1"/>
    </source>
</evidence>
<evidence type="ECO:0000313" key="2">
    <source>
        <dbReference type="Proteomes" id="UP000053240"/>
    </source>
</evidence>
<evidence type="ECO:0008006" key="3">
    <source>
        <dbReference type="Google" id="ProtNLM"/>
    </source>
</evidence>
<sequence>MFILFINDIHLCFHYCDFLLYADDLKVFHTINNIDNHYQIQQDLDRLCSYCLQNKLELNVVKCKAITFTKKRHVSKFNYNLNGITLENVNHIRDLGVTLDSKLHLDLHIDNIINKSFKMYGFIMRASSEFKRPSTYLYLYKTLVRSQLEYAVPIWNPYYNKYIEENTSRSRNISFEQLKSLIDFMGQHIEFATGNCRTLEARHASKRLWDELTKTLNNSRTGTKKTSDGWSKVCLIIICYIAYKAIGTLVRR</sequence>
<keyword evidence="2" id="KW-1185">Reference proteome</keyword>
<proteinExistence type="predicted"/>
<protein>
    <recommendedName>
        <fullName evidence="3">Reverse transcriptase domain-containing protein</fullName>
    </recommendedName>
</protein>
<reference evidence="1 2" key="1">
    <citation type="journal article" date="2015" name="Nat. Commun.">
        <title>Outbred genome sequencing and CRISPR/Cas9 gene editing in butterflies.</title>
        <authorList>
            <person name="Li X."/>
            <person name="Fan D."/>
            <person name="Zhang W."/>
            <person name="Liu G."/>
            <person name="Zhang L."/>
            <person name="Zhao L."/>
            <person name="Fang X."/>
            <person name="Chen L."/>
            <person name="Dong Y."/>
            <person name="Chen Y."/>
            <person name="Ding Y."/>
            <person name="Zhao R."/>
            <person name="Feng M."/>
            <person name="Zhu Y."/>
            <person name="Feng Y."/>
            <person name="Jiang X."/>
            <person name="Zhu D."/>
            <person name="Xiang H."/>
            <person name="Feng X."/>
            <person name="Li S."/>
            <person name="Wang J."/>
            <person name="Zhang G."/>
            <person name="Kronforst M.R."/>
            <person name="Wang W."/>
        </authorList>
    </citation>
    <scope>NUCLEOTIDE SEQUENCE [LARGE SCALE GENOMIC DNA]</scope>
    <source>
        <strain evidence="1">Ya'a_city_454_Pm</strain>
        <tissue evidence="1">Whole body</tissue>
    </source>
</reference>
<organism evidence="1 2">
    <name type="scientific">Papilio machaon</name>
    <name type="common">Old World swallowtail butterfly</name>
    <dbReference type="NCBI Taxonomy" id="76193"/>
    <lineage>
        <taxon>Eukaryota</taxon>
        <taxon>Metazoa</taxon>
        <taxon>Ecdysozoa</taxon>
        <taxon>Arthropoda</taxon>
        <taxon>Hexapoda</taxon>
        <taxon>Insecta</taxon>
        <taxon>Pterygota</taxon>
        <taxon>Neoptera</taxon>
        <taxon>Endopterygota</taxon>
        <taxon>Lepidoptera</taxon>
        <taxon>Glossata</taxon>
        <taxon>Ditrysia</taxon>
        <taxon>Papilionoidea</taxon>
        <taxon>Papilionidae</taxon>
        <taxon>Papilioninae</taxon>
        <taxon>Papilio</taxon>
    </lineage>
</organism>
<dbReference type="PANTHER" id="PTHR33332">
    <property type="entry name" value="REVERSE TRANSCRIPTASE DOMAIN-CONTAINING PROTEIN"/>
    <property type="match status" value="1"/>
</dbReference>
<dbReference type="AlphaFoldDB" id="A0A0N1IHK8"/>
<dbReference type="EMBL" id="KQ460499">
    <property type="protein sequence ID" value="KPJ14274.1"/>
    <property type="molecule type" value="Genomic_DNA"/>
</dbReference>
<accession>A0A0N1IHK8</accession>